<sequence length="103" mass="10457">RAGPGARRAGDDAASPARLRHSPAEAAAGPGQDQSASGDYGQVGKAGSLAVGYGKQVGNTDETDEAADARPETDQDPYPDPDADPHPHHDADDPDTFRLAGPG</sequence>
<dbReference type="Proteomes" id="UP001144036">
    <property type="component" value="Unassembled WGS sequence"/>
</dbReference>
<proteinExistence type="predicted"/>
<evidence type="ECO:0000313" key="2">
    <source>
        <dbReference type="EMBL" id="MDA0636809.1"/>
    </source>
</evidence>
<evidence type="ECO:0000256" key="1">
    <source>
        <dbReference type="SAM" id="MobiDB-lite"/>
    </source>
</evidence>
<protein>
    <recommendedName>
        <fullName evidence="4">Serine/threonine protein kinase</fullName>
    </recommendedName>
</protein>
<keyword evidence="3" id="KW-1185">Reference proteome</keyword>
<organism evidence="2 3">
    <name type="scientific">Nonomuraea corallina</name>
    <dbReference type="NCBI Taxonomy" id="2989783"/>
    <lineage>
        <taxon>Bacteria</taxon>
        <taxon>Bacillati</taxon>
        <taxon>Actinomycetota</taxon>
        <taxon>Actinomycetes</taxon>
        <taxon>Streptosporangiales</taxon>
        <taxon>Streptosporangiaceae</taxon>
        <taxon>Nonomuraea</taxon>
    </lineage>
</organism>
<accession>A0ABT4SHX4</accession>
<feature type="non-terminal residue" evidence="2">
    <location>
        <position position="1"/>
    </location>
</feature>
<evidence type="ECO:0008006" key="4">
    <source>
        <dbReference type="Google" id="ProtNLM"/>
    </source>
</evidence>
<evidence type="ECO:0000313" key="3">
    <source>
        <dbReference type="Proteomes" id="UP001144036"/>
    </source>
</evidence>
<name>A0ABT4SHX4_9ACTN</name>
<dbReference type="EMBL" id="JAPNNL010000123">
    <property type="protein sequence ID" value="MDA0636809.1"/>
    <property type="molecule type" value="Genomic_DNA"/>
</dbReference>
<feature type="compositionally biased region" description="Low complexity" evidence="1">
    <location>
        <begin position="1"/>
        <end position="17"/>
    </location>
</feature>
<dbReference type="RefSeq" id="WP_270157701.1">
    <property type="nucleotide sequence ID" value="NZ_JAPNNL010000123.1"/>
</dbReference>
<reference evidence="2" key="1">
    <citation type="submission" date="2022-11" db="EMBL/GenBank/DDBJ databases">
        <title>Nonomuraea corallina sp. nov., a new species of the genus Nonomuraea isolated from sea side sediment in Thai sea.</title>
        <authorList>
            <person name="Ngamcharungchit C."/>
            <person name="Matsumoto A."/>
            <person name="Suriyachadkun C."/>
            <person name="Panbangred W."/>
            <person name="Inahashi Y."/>
            <person name="Intra B."/>
        </authorList>
    </citation>
    <scope>NUCLEOTIDE SEQUENCE</scope>
    <source>
        <strain evidence="2">MCN248</strain>
    </source>
</reference>
<gene>
    <name evidence="2" type="ORF">OUY22_25655</name>
</gene>
<comment type="caution">
    <text evidence="2">The sequence shown here is derived from an EMBL/GenBank/DDBJ whole genome shotgun (WGS) entry which is preliminary data.</text>
</comment>
<feature type="region of interest" description="Disordered" evidence="1">
    <location>
        <begin position="1"/>
        <end position="103"/>
    </location>
</feature>